<comment type="caution">
    <text evidence="2">The sequence shown here is derived from an EMBL/GenBank/DDBJ whole genome shotgun (WGS) entry which is preliminary data.</text>
</comment>
<dbReference type="AlphaFoldDB" id="A0A9X8MTC5"/>
<reference evidence="3" key="1">
    <citation type="submission" date="2016-11" db="EMBL/GenBank/DDBJ databases">
        <authorList>
            <person name="Jaros S."/>
            <person name="Januszkiewicz K."/>
            <person name="Wedrychowicz H."/>
        </authorList>
    </citation>
    <scope>NUCLEOTIDE SEQUENCE [LARGE SCALE GENOMIC DNA]</scope>
    <source>
        <strain evidence="3">CGMCC 4.3555</strain>
    </source>
</reference>
<dbReference type="RefSeq" id="WP_073444619.1">
    <property type="nucleotide sequence ID" value="NZ_FRBK01000006.1"/>
</dbReference>
<gene>
    <name evidence="2" type="ORF">SAMN05216268_10675</name>
</gene>
<feature type="domain" description="DUF7739" evidence="1">
    <location>
        <begin position="10"/>
        <end position="100"/>
    </location>
</feature>
<name>A0A9X8MTC5_9ACTN</name>
<dbReference type="InterPro" id="IPR056641">
    <property type="entry name" value="DUF7739"/>
</dbReference>
<proteinExistence type="predicted"/>
<evidence type="ECO:0000313" key="3">
    <source>
        <dbReference type="Proteomes" id="UP000184388"/>
    </source>
</evidence>
<evidence type="ECO:0000259" key="1">
    <source>
        <dbReference type="Pfam" id="PF24881"/>
    </source>
</evidence>
<protein>
    <recommendedName>
        <fullName evidence="1">DUF7739 domain-containing protein</fullName>
    </recommendedName>
</protein>
<organism evidence="2 3">
    <name type="scientific">Streptomyces yunnanensis</name>
    <dbReference type="NCBI Taxonomy" id="156453"/>
    <lineage>
        <taxon>Bacteria</taxon>
        <taxon>Bacillati</taxon>
        <taxon>Actinomycetota</taxon>
        <taxon>Actinomycetes</taxon>
        <taxon>Kitasatosporales</taxon>
        <taxon>Streptomycetaceae</taxon>
        <taxon>Streptomyces</taxon>
    </lineage>
</organism>
<evidence type="ECO:0000313" key="2">
    <source>
        <dbReference type="EMBL" id="SHL75228.1"/>
    </source>
</evidence>
<dbReference type="EMBL" id="FRBK01000006">
    <property type="protein sequence ID" value="SHL75228.1"/>
    <property type="molecule type" value="Genomic_DNA"/>
</dbReference>
<dbReference type="Proteomes" id="UP000184388">
    <property type="component" value="Unassembled WGS sequence"/>
</dbReference>
<accession>A0A9X8MTC5</accession>
<sequence length="100" mass="11203">MGWTISHGVQNTRSATTIHNLAQHLAHVLSASDWRAIEPVFGYRSGDPFQVPHADARRLAAVLRRAANHRKMPADWGALARELADSAERAASARQPWKWR</sequence>
<dbReference type="Pfam" id="PF24881">
    <property type="entry name" value="DUF7739"/>
    <property type="match status" value="1"/>
</dbReference>